<gene>
    <name evidence="2" type="ORF">M3202_19540</name>
</gene>
<evidence type="ECO:0000313" key="3">
    <source>
        <dbReference type="Proteomes" id="UP001139179"/>
    </source>
</evidence>
<organism evidence="2 3">
    <name type="scientific">Halalkalibacter oceani</name>
    <dbReference type="NCBI Taxonomy" id="1653776"/>
    <lineage>
        <taxon>Bacteria</taxon>
        <taxon>Bacillati</taxon>
        <taxon>Bacillota</taxon>
        <taxon>Bacilli</taxon>
        <taxon>Bacillales</taxon>
        <taxon>Bacillaceae</taxon>
        <taxon>Halalkalibacter</taxon>
    </lineage>
</organism>
<comment type="caution">
    <text evidence="2">The sequence shown here is derived from an EMBL/GenBank/DDBJ whole genome shotgun (WGS) entry which is preliminary data.</text>
</comment>
<feature type="transmembrane region" description="Helical" evidence="1">
    <location>
        <begin position="33"/>
        <end position="60"/>
    </location>
</feature>
<reference evidence="2" key="1">
    <citation type="submission" date="2022-05" db="EMBL/GenBank/DDBJ databases">
        <title>Comparative Genomics of Spacecraft Associated Microbes.</title>
        <authorList>
            <person name="Tran M.T."/>
            <person name="Wright A."/>
            <person name="Seuylemezian A."/>
            <person name="Eisen J."/>
            <person name="Coil D."/>
        </authorList>
    </citation>
    <scope>NUCLEOTIDE SEQUENCE</scope>
    <source>
        <strain evidence="2">214.1.1</strain>
    </source>
</reference>
<sequence length="428" mass="49890">MSQAERTETTPPTEEEEFSVKETSVLFEAKASWVLLALLALAIWFRFLPLIAVSTFLLLLSFCMIWWKKKALTGLEPQLTFSTSRVFAEEEFHIDASLTNNKWLPLVWLECELAGSRLVSWGKQQRTYVVRFLWLLWYQRIEWTIEGKAQRRGVYECQDVTLRSGDGFRFSEQEKPFPVGQVLFIYPALRSVRPPAFRPSLQWGMNGKQGGFLEDPLLIAGIRDYEPGDEWRKFNWKASARTGKLQSNIYQPVVTEQLMIAIDVQAFLVQPEAYEDPSEQKKYELQKQEAFENYLSIIASFAAVYEKQGIMIGFITNALDYKGQPLASLQPNAQLTSFLDQLAKMEARIQMRKKDFLQKLRYELPRSVPLFLFCGTVTKEHYQWYEQEKNRLADVQFFYSKESEYSQRLTRLAKPFDEYVQQPARKGG</sequence>
<name>A0A9X2IQF3_9BACI</name>
<evidence type="ECO:0000256" key="1">
    <source>
        <dbReference type="SAM" id="Phobius"/>
    </source>
</evidence>
<proteinExistence type="predicted"/>
<keyword evidence="1" id="KW-0472">Membrane</keyword>
<dbReference type="EMBL" id="JAMBOL010000032">
    <property type="protein sequence ID" value="MCM3716240.1"/>
    <property type="molecule type" value="Genomic_DNA"/>
</dbReference>
<dbReference type="Proteomes" id="UP001139179">
    <property type="component" value="Unassembled WGS sequence"/>
</dbReference>
<keyword evidence="1" id="KW-1133">Transmembrane helix</keyword>
<dbReference type="AlphaFoldDB" id="A0A9X2IQF3"/>
<dbReference type="RefSeq" id="WP_251224911.1">
    <property type="nucleotide sequence ID" value="NZ_JAMBOL010000032.1"/>
</dbReference>
<protein>
    <submittedName>
        <fullName evidence="2">DUF58 domain-containing protein</fullName>
    </submittedName>
</protein>
<keyword evidence="1" id="KW-0812">Transmembrane</keyword>
<dbReference type="PANTHER" id="PTHR34351">
    <property type="entry name" value="SLR1927 PROTEIN-RELATED"/>
    <property type="match status" value="1"/>
</dbReference>
<dbReference type="PANTHER" id="PTHR34351:SF2">
    <property type="entry name" value="DUF58 DOMAIN-CONTAINING PROTEIN"/>
    <property type="match status" value="1"/>
</dbReference>
<evidence type="ECO:0000313" key="2">
    <source>
        <dbReference type="EMBL" id="MCM3716240.1"/>
    </source>
</evidence>
<accession>A0A9X2IQF3</accession>
<keyword evidence="3" id="KW-1185">Reference proteome</keyword>